<reference evidence="1 2" key="1">
    <citation type="journal article" date="2019" name="ACS Chem. Biol.">
        <title>Identification and Mobilization of a Cryptic Antibiotic Biosynthesis Gene Locus from a Human-Pathogenic Nocardia Isolate.</title>
        <authorList>
            <person name="Herisse M."/>
            <person name="Ishida K."/>
            <person name="Porter J.L."/>
            <person name="Howden B."/>
            <person name="Hertweck C."/>
            <person name="Stinear T.P."/>
            <person name="Pidot S.J."/>
        </authorList>
    </citation>
    <scope>NUCLEOTIDE SEQUENCE [LARGE SCALE GENOMIC DNA]</scope>
    <source>
        <strain evidence="1 2">AUSMDU00012717</strain>
    </source>
</reference>
<dbReference type="KEGG" id="nah:F5544_09895"/>
<gene>
    <name evidence="1" type="ORF">F5544_09895</name>
</gene>
<organism evidence="1 2">
    <name type="scientific">Nocardia arthritidis</name>
    <dbReference type="NCBI Taxonomy" id="228602"/>
    <lineage>
        <taxon>Bacteria</taxon>
        <taxon>Bacillati</taxon>
        <taxon>Actinomycetota</taxon>
        <taxon>Actinomycetes</taxon>
        <taxon>Mycobacteriales</taxon>
        <taxon>Nocardiaceae</taxon>
        <taxon>Nocardia</taxon>
    </lineage>
</organism>
<evidence type="ECO:0000313" key="2">
    <source>
        <dbReference type="Proteomes" id="UP000503540"/>
    </source>
</evidence>
<dbReference type="InterPro" id="IPR012808">
    <property type="entry name" value="CHP02453"/>
</dbReference>
<dbReference type="RefSeq" id="WP_174867306.1">
    <property type="nucleotide sequence ID" value="NZ_CP046172.1"/>
</dbReference>
<name>A0A6G9Y9H6_9NOCA</name>
<proteinExistence type="predicted"/>
<dbReference type="AlphaFoldDB" id="A0A6G9Y9H6"/>
<accession>A0A6G9Y9H6</accession>
<protein>
    <submittedName>
        <fullName evidence="1">DUF2461 family protein</fullName>
    </submittedName>
</protein>
<dbReference type="EMBL" id="CP046172">
    <property type="protein sequence ID" value="QIS09879.1"/>
    <property type="molecule type" value="Genomic_DNA"/>
</dbReference>
<dbReference type="Proteomes" id="UP000503540">
    <property type="component" value="Chromosome"/>
</dbReference>
<keyword evidence="2" id="KW-1185">Reference proteome</keyword>
<sequence>MKGRFTGWSDAAFDVLLRLEGVPSTHVRAAVRNDRERLVRQPMVALLEELATVSSIFEDHSVSHFRTNPWWWQHQCAVARLGRNIEISLRFDLDGLRIQGAWWYPDSCQVDSFRAAVADDVAGSQLQEIIENLEERGFGIEGDVMSRVPRGYPRNHPRADLLRHRSVLAIEHLGCDEWLYTPTVIDRVLAATDELYPLMSWLVDHVGSASNSG</sequence>
<dbReference type="Pfam" id="PF09365">
    <property type="entry name" value="DUF2461"/>
    <property type="match status" value="1"/>
</dbReference>
<evidence type="ECO:0000313" key="1">
    <source>
        <dbReference type="EMBL" id="QIS09879.1"/>
    </source>
</evidence>